<feature type="domain" description="OmpR/PhoB-type" evidence="6">
    <location>
        <begin position="1"/>
        <end position="94"/>
    </location>
</feature>
<accession>A0A2Y8ZQY2</accession>
<dbReference type="InterPro" id="IPR027417">
    <property type="entry name" value="P-loop_NTPase"/>
</dbReference>
<dbReference type="PANTHER" id="PTHR35807">
    <property type="entry name" value="TRANSCRIPTIONAL REGULATOR REDD-RELATED"/>
    <property type="match status" value="1"/>
</dbReference>
<name>A0A2Y8ZQY2_9MICO</name>
<keyword evidence="4" id="KW-0804">Transcription</keyword>
<dbReference type="PANTHER" id="PTHR35807:SF1">
    <property type="entry name" value="TRANSCRIPTIONAL REGULATOR REDD"/>
    <property type="match status" value="1"/>
</dbReference>
<dbReference type="AlphaFoldDB" id="A0A2Y8ZQY2"/>
<dbReference type="SMART" id="SM00862">
    <property type="entry name" value="Trans_reg_C"/>
    <property type="match status" value="1"/>
</dbReference>
<dbReference type="Gene3D" id="1.10.10.10">
    <property type="entry name" value="Winged helix-like DNA-binding domain superfamily/Winged helix DNA-binding domain"/>
    <property type="match status" value="1"/>
</dbReference>
<dbReference type="SUPFAM" id="SSF46894">
    <property type="entry name" value="C-terminal effector domain of the bipartite response regulators"/>
    <property type="match status" value="1"/>
</dbReference>
<proteinExistence type="inferred from homology"/>
<comment type="similarity">
    <text evidence="1">Belongs to the AfsR/DnrI/RedD regulatory family.</text>
</comment>
<gene>
    <name evidence="7" type="ORF">SAMN04489750_1123</name>
</gene>
<dbReference type="InterPro" id="IPR051677">
    <property type="entry name" value="AfsR-DnrI-RedD_regulator"/>
</dbReference>
<dbReference type="SMART" id="SM01043">
    <property type="entry name" value="BTAD"/>
    <property type="match status" value="1"/>
</dbReference>
<dbReference type="OrthoDB" id="3691954at2"/>
<dbReference type="InterPro" id="IPR001867">
    <property type="entry name" value="OmpR/PhoB-type_DNA-bd"/>
</dbReference>
<evidence type="ECO:0000256" key="2">
    <source>
        <dbReference type="ARBA" id="ARBA00023015"/>
    </source>
</evidence>
<evidence type="ECO:0000256" key="4">
    <source>
        <dbReference type="ARBA" id="ARBA00023163"/>
    </source>
</evidence>
<dbReference type="Gene3D" id="1.25.40.10">
    <property type="entry name" value="Tetratricopeptide repeat domain"/>
    <property type="match status" value="1"/>
</dbReference>
<feature type="DNA-binding region" description="OmpR/PhoB-type" evidence="5">
    <location>
        <begin position="1"/>
        <end position="94"/>
    </location>
</feature>
<reference evidence="8" key="1">
    <citation type="submission" date="2016-10" db="EMBL/GenBank/DDBJ databases">
        <authorList>
            <person name="Varghese N."/>
            <person name="Submissions S."/>
        </authorList>
    </citation>
    <scope>NUCLEOTIDE SEQUENCE [LARGE SCALE GENOMIC DNA]</scope>
    <source>
        <strain evidence="8">DSM 22951</strain>
    </source>
</reference>
<keyword evidence="2" id="KW-0805">Transcription regulation</keyword>
<dbReference type="PROSITE" id="PS51755">
    <property type="entry name" value="OMPR_PHOB"/>
    <property type="match status" value="1"/>
</dbReference>
<evidence type="ECO:0000259" key="6">
    <source>
        <dbReference type="PROSITE" id="PS51755"/>
    </source>
</evidence>
<keyword evidence="3 5" id="KW-0238">DNA-binding</keyword>
<evidence type="ECO:0000256" key="3">
    <source>
        <dbReference type="ARBA" id="ARBA00023125"/>
    </source>
</evidence>
<evidence type="ECO:0000313" key="7">
    <source>
        <dbReference type="EMBL" id="SSA33826.1"/>
    </source>
</evidence>
<sequence>MDELYLLGGVRLTSPGSPSQLPLGGAQQQGLLAMLALASPRALTVSQLIDGLWGSSPPRSARNAIQVRINGLRKSLAPTGLEIETIAGGYALRGQVVIDTARVRTLLERGRAEFQAGRPGRAAAAYREATELCRGALCSGLEDHFAFLPAAVAEFDARRVDALLGSASAELANGSPEAAAASAAAVLQERPYDETAWSVHLQALYHQGRQVEALEGCRRLRRILSEELGIDPGRAIRSLEQDILNHSLPPVLPEPMDQSSPSEAGAALPELPNPFVGREALVERVARTIADGARLVTLVGMGGMGKSVVAAAVGRRLAEQGIRVAYGTIPSEIDDRSALFVACQSAGLPANNDPALTLASFDGLVILDGVRAGPIIAALIGAALGQPGHLRLLVTSREALAIPAEYAIRVEPLRRVEDSAQLFIASAQRRGAELDPARDGAAIAEICARLDGIPLGIELAGARTRVMSPTQFAERLRRGEASVLGARRGGVSAAGTADLKRVVEDAIAPVLGTHGEVVLQLLASCSGGLSLDLLERLAEGRDLLLEESLSTLLDRGLCQHDDDGRLRLSGPVAEFARGLGHSHDADSALAEATAQLAESLVDQLQSSSAGLAIERLEGDSAALDVAMQRAFELGDTKTVTRLTTSLHRYWLMTGRLVPASRALARCVELTSGAKSAWFQLLQGTFAGYRHQPEAFELLAGALQTAQDLRLPPDRVHVNAWCTYSALAAESEAIETALCAADQARELAALSGSPELISLARDLAAFVRGKSGDTQVALDLRLECLAELRTSGTAYDLAAVLVNAADDLAQLGRPAEGLAFADEALVVMPPGATRLATAGLLGRGQAQALLRDTAAAEGTCLAMLAGIDDPNRDPVALADGLTILAACLAMRGDDQRAARASAAATTWYAENDVSPERVAAPLRAELASCAERLASSHATYGALGATDPEATVRRLLGTM</sequence>
<dbReference type="GO" id="GO:0006355">
    <property type="term" value="P:regulation of DNA-templated transcription"/>
    <property type="evidence" value="ECO:0007669"/>
    <property type="project" value="InterPro"/>
</dbReference>
<dbReference type="EMBL" id="UESZ01000001">
    <property type="protein sequence ID" value="SSA33826.1"/>
    <property type="molecule type" value="Genomic_DNA"/>
</dbReference>
<organism evidence="7 8">
    <name type="scientific">Branchiibius hedensis</name>
    <dbReference type="NCBI Taxonomy" id="672460"/>
    <lineage>
        <taxon>Bacteria</taxon>
        <taxon>Bacillati</taxon>
        <taxon>Actinomycetota</taxon>
        <taxon>Actinomycetes</taxon>
        <taxon>Micrococcales</taxon>
        <taxon>Dermacoccaceae</taxon>
        <taxon>Branchiibius</taxon>
    </lineage>
</organism>
<dbReference type="Pfam" id="PF03704">
    <property type="entry name" value="BTAD"/>
    <property type="match status" value="1"/>
</dbReference>
<protein>
    <submittedName>
        <fullName evidence="7">DNA-binding transcriptional activator of the SARP family</fullName>
    </submittedName>
</protein>
<dbReference type="SUPFAM" id="SSF52540">
    <property type="entry name" value="P-loop containing nucleoside triphosphate hydrolases"/>
    <property type="match status" value="1"/>
</dbReference>
<dbReference type="GO" id="GO:0003677">
    <property type="term" value="F:DNA binding"/>
    <property type="evidence" value="ECO:0007669"/>
    <property type="project" value="UniProtKB-UniRule"/>
</dbReference>
<dbReference type="InterPro" id="IPR005158">
    <property type="entry name" value="BTAD"/>
</dbReference>
<dbReference type="InterPro" id="IPR011990">
    <property type="entry name" value="TPR-like_helical_dom_sf"/>
</dbReference>
<dbReference type="SUPFAM" id="SSF48452">
    <property type="entry name" value="TPR-like"/>
    <property type="match status" value="2"/>
</dbReference>
<dbReference type="RefSeq" id="WP_109684468.1">
    <property type="nucleotide sequence ID" value="NZ_QGDN01000001.1"/>
</dbReference>
<dbReference type="InterPro" id="IPR016032">
    <property type="entry name" value="Sig_transdc_resp-reg_C-effctor"/>
</dbReference>
<dbReference type="Proteomes" id="UP000250028">
    <property type="component" value="Unassembled WGS sequence"/>
</dbReference>
<dbReference type="InterPro" id="IPR036388">
    <property type="entry name" value="WH-like_DNA-bd_sf"/>
</dbReference>
<dbReference type="Pfam" id="PF00486">
    <property type="entry name" value="Trans_reg_C"/>
    <property type="match status" value="1"/>
</dbReference>
<evidence type="ECO:0000313" key="8">
    <source>
        <dbReference type="Proteomes" id="UP000250028"/>
    </source>
</evidence>
<keyword evidence="8" id="KW-1185">Reference proteome</keyword>
<evidence type="ECO:0000256" key="5">
    <source>
        <dbReference type="PROSITE-ProRule" id="PRU01091"/>
    </source>
</evidence>
<dbReference type="GO" id="GO:0000160">
    <property type="term" value="P:phosphorelay signal transduction system"/>
    <property type="evidence" value="ECO:0007669"/>
    <property type="project" value="InterPro"/>
</dbReference>
<evidence type="ECO:0000256" key="1">
    <source>
        <dbReference type="ARBA" id="ARBA00005820"/>
    </source>
</evidence>